<comment type="subcellular location">
    <subcellularLocation>
        <location evidence="1 14">Cytoplasm</location>
    </subcellularLocation>
</comment>
<dbReference type="SUPFAM" id="SSF53623">
    <property type="entry name" value="MurD-like peptide ligases, catalytic domain"/>
    <property type="match status" value="1"/>
</dbReference>
<comment type="caution">
    <text evidence="18">The sequence shown here is derived from an EMBL/GenBank/DDBJ whole genome shotgun (WGS) entry which is preliminary data.</text>
</comment>
<reference evidence="18" key="1">
    <citation type="submission" date="2020-10" db="EMBL/GenBank/DDBJ databases">
        <authorList>
            <person name="Gilroy R."/>
        </authorList>
    </citation>
    <scope>NUCLEOTIDE SEQUENCE</scope>
    <source>
        <strain evidence="18">ChiHjej10B9-9673</strain>
    </source>
</reference>
<comment type="similarity">
    <text evidence="14">Belongs to the MurCDEF family.</text>
</comment>
<evidence type="ECO:0000256" key="12">
    <source>
        <dbReference type="ARBA" id="ARBA00023316"/>
    </source>
</evidence>
<keyword evidence="9 14" id="KW-0133">Cell shape</keyword>
<comment type="catalytic activity">
    <reaction evidence="13 14">
        <text>UDP-N-acetyl-alpha-D-muramate + L-alanine + ATP = UDP-N-acetyl-alpha-D-muramoyl-L-alanine + ADP + phosphate + H(+)</text>
        <dbReference type="Rhea" id="RHEA:23372"/>
        <dbReference type="ChEBI" id="CHEBI:15378"/>
        <dbReference type="ChEBI" id="CHEBI:30616"/>
        <dbReference type="ChEBI" id="CHEBI:43474"/>
        <dbReference type="ChEBI" id="CHEBI:57972"/>
        <dbReference type="ChEBI" id="CHEBI:70757"/>
        <dbReference type="ChEBI" id="CHEBI:83898"/>
        <dbReference type="ChEBI" id="CHEBI:456216"/>
        <dbReference type="EC" id="6.3.2.8"/>
    </reaction>
</comment>
<dbReference type="GO" id="GO:0005524">
    <property type="term" value="F:ATP binding"/>
    <property type="evidence" value="ECO:0007669"/>
    <property type="project" value="UniProtKB-UniRule"/>
</dbReference>
<dbReference type="Proteomes" id="UP000824001">
    <property type="component" value="Unassembled WGS sequence"/>
</dbReference>
<dbReference type="GO" id="GO:0009252">
    <property type="term" value="P:peptidoglycan biosynthetic process"/>
    <property type="evidence" value="ECO:0007669"/>
    <property type="project" value="UniProtKB-UniRule"/>
</dbReference>
<dbReference type="InterPro" id="IPR005758">
    <property type="entry name" value="UDP-N-AcMur_Ala_ligase_MurC"/>
</dbReference>
<evidence type="ECO:0000256" key="13">
    <source>
        <dbReference type="ARBA" id="ARBA00047833"/>
    </source>
</evidence>
<feature type="binding site" evidence="14">
    <location>
        <begin position="120"/>
        <end position="126"/>
    </location>
    <ligand>
        <name>ATP</name>
        <dbReference type="ChEBI" id="CHEBI:30616"/>
    </ligand>
</feature>
<evidence type="ECO:0000256" key="14">
    <source>
        <dbReference type="HAMAP-Rule" id="MF_00046"/>
    </source>
</evidence>
<evidence type="ECO:0000259" key="17">
    <source>
        <dbReference type="Pfam" id="PF08245"/>
    </source>
</evidence>
<dbReference type="EC" id="6.3.2.8" evidence="3 14"/>
<evidence type="ECO:0000256" key="11">
    <source>
        <dbReference type="ARBA" id="ARBA00023306"/>
    </source>
</evidence>
<dbReference type="GO" id="GO:0008763">
    <property type="term" value="F:UDP-N-acetylmuramate-L-alanine ligase activity"/>
    <property type="evidence" value="ECO:0007669"/>
    <property type="project" value="UniProtKB-UniRule"/>
</dbReference>
<dbReference type="InterPro" id="IPR050061">
    <property type="entry name" value="MurCDEF_pg_biosynth"/>
</dbReference>
<gene>
    <name evidence="14 18" type="primary">murC</name>
    <name evidence="18" type="ORF">IAC18_03330</name>
</gene>
<dbReference type="InterPro" id="IPR036615">
    <property type="entry name" value="Mur_ligase_C_dom_sf"/>
</dbReference>
<proteinExistence type="inferred from homology"/>
<comment type="pathway">
    <text evidence="2 14">Cell wall biogenesis; peptidoglycan biosynthesis.</text>
</comment>
<evidence type="ECO:0000256" key="9">
    <source>
        <dbReference type="ARBA" id="ARBA00022960"/>
    </source>
</evidence>
<dbReference type="PANTHER" id="PTHR43445">
    <property type="entry name" value="UDP-N-ACETYLMURAMATE--L-ALANINE LIGASE-RELATED"/>
    <property type="match status" value="1"/>
</dbReference>
<dbReference type="Gene3D" id="3.40.50.720">
    <property type="entry name" value="NAD(P)-binding Rossmann-like Domain"/>
    <property type="match status" value="1"/>
</dbReference>
<keyword evidence="10 14" id="KW-0573">Peptidoglycan synthesis</keyword>
<dbReference type="InterPro" id="IPR004101">
    <property type="entry name" value="Mur_ligase_C"/>
</dbReference>
<dbReference type="AlphaFoldDB" id="A0A9D1JV93"/>
<sequence>MADFQDYLKPGMRGHLIGVGGVSMAPLAEVLAGMGLVIDGSDMAESEKTEHLRSLGIEVKIGHSAMNVAPDIQFVVRTAAVRDENPEIVEARARGIPVFERAEAWGAIMCDYENALCIAGTHGKTTTTSMCTHILMAAERDPTVMIGGTLPLLHAGHRVGGGDTIILESCEYHDSFLAFHPTIAVILDIEADHLDYFTDLDDVEDSFRKFAAKVPPHGKIVANMDDRNTMETLAPLGRELVTFGLTDRADVYARNLRRVGASSEFDIYVHGRFFTDVTLHIPGIHNVKNALAATAACLCLGVRPNAVKYGLAGFNGAGRRFEFKGKFNGADVYDDYAHHPGELKALLDAVEPLGYKRTILVFQPHTYTRTAALFEDFIAQLRRPDVLYLAEIYAARETNTLRISSADLARQIPGSEFFASFDDIERSLRGTARPGDVILTVGAGDVYKIGEALTKLP</sequence>
<reference evidence="18" key="2">
    <citation type="journal article" date="2021" name="PeerJ">
        <title>Extensive microbial diversity within the chicken gut microbiome revealed by metagenomics and culture.</title>
        <authorList>
            <person name="Gilroy R."/>
            <person name="Ravi A."/>
            <person name="Getino M."/>
            <person name="Pursley I."/>
            <person name="Horton D.L."/>
            <person name="Alikhan N.F."/>
            <person name="Baker D."/>
            <person name="Gharbi K."/>
            <person name="Hall N."/>
            <person name="Watson M."/>
            <person name="Adriaenssens E.M."/>
            <person name="Foster-Nyarko E."/>
            <person name="Jarju S."/>
            <person name="Secka A."/>
            <person name="Antonio M."/>
            <person name="Oren A."/>
            <person name="Chaudhuri R.R."/>
            <person name="La Ragione R."/>
            <person name="Hildebrand F."/>
            <person name="Pallen M.J."/>
        </authorList>
    </citation>
    <scope>NUCLEOTIDE SEQUENCE</scope>
    <source>
        <strain evidence="18">ChiHjej10B9-9673</strain>
    </source>
</reference>
<dbReference type="EMBL" id="DVJK01000090">
    <property type="protein sequence ID" value="HIS66578.1"/>
    <property type="molecule type" value="Genomic_DNA"/>
</dbReference>
<feature type="domain" description="Mur ligase central" evidence="17">
    <location>
        <begin position="118"/>
        <end position="297"/>
    </location>
</feature>
<dbReference type="SUPFAM" id="SSF53244">
    <property type="entry name" value="MurD-like peptide ligases, peptide-binding domain"/>
    <property type="match status" value="1"/>
</dbReference>
<evidence type="ECO:0000256" key="4">
    <source>
        <dbReference type="ARBA" id="ARBA00022490"/>
    </source>
</evidence>
<evidence type="ECO:0000256" key="6">
    <source>
        <dbReference type="ARBA" id="ARBA00022618"/>
    </source>
</evidence>
<name>A0A9D1JV93_9FIRM</name>
<evidence type="ECO:0000313" key="18">
    <source>
        <dbReference type="EMBL" id="HIS66578.1"/>
    </source>
</evidence>
<dbReference type="NCBIfam" id="TIGR01082">
    <property type="entry name" value="murC"/>
    <property type="match status" value="1"/>
</dbReference>
<keyword evidence="5 14" id="KW-0436">Ligase</keyword>
<dbReference type="GO" id="GO:0005737">
    <property type="term" value="C:cytoplasm"/>
    <property type="evidence" value="ECO:0007669"/>
    <property type="project" value="UniProtKB-SubCell"/>
</dbReference>
<evidence type="ECO:0000256" key="7">
    <source>
        <dbReference type="ARBA" id="ARBA00022741"/>
    </source>
</evidence>
<evidence type="ECO:0000259" key="16">
    <source>
        <dbReference type="Pfam" id="PF02875"/>
    </source>
</evidence>
<evidence type="ECO:0000259" key="15">
    <source>
        <dbReference type="Pfam" id="PF01225"/>
    </source>
</evidence>
<evidence type="ECO:0000256" key="10">
    <source>
        <dbReference type="ARBA" id="ARBA00022984"/>
    </source>
</evidence>
<dbReference type="Pfam" id="PF08245">
    <property type="entry name" value="Mur_ligase_M"/>
    <property type="match status" value="1"/>
</dbReference>
<evidence type="ECO:0000256" key="3">
    <source>
        <dbReference type="ARBA" id="ARBA00012211"/>
    </source>
</evidence>
<keyword evidence="4 14" id="KW-0963">Cytoplasm</keyword>
<keyword evidence="6 14" id="KW-0132">Cell division</keyword>
<dbReference type="InterPro" id="IPR000713">
    <property type="entry name" value="Mur_ligase_N"/>
</dbReference>
<evidence type="ECO:0000256" key="2">
    <source>
        <dbReference type="ARBA" id="ARBA00004752"/>
    </source>
</evidence>
<keyword evidence="11 14" id="KW-0131">Cell cycle</keyword>
<keyword evidence="7 14" id="KW-0547">Nucleotide-binding</keyword>
<dbReference type="PANTHER" id="PTHR43445:SF3">
    <property type="entry name" value="UDP-N-ACETYLMURAMATE--L-ALANINE LIGASE"/>
    <property type="match status" value="1"/>
</dbReference>
<feature type="domain" description="Mur ligase N-terminal catalytic" evidence="15">
    <location>
        <begin position="15"/>
        <end position="112"/>
    </location>
</feature>
<dbReference type="InterPro" id="IPR013221">
    <property type="entry name" value="Mur_ligase_cen"/>
</dbReference>
<keyword evidence="8 14" id="KW-0067">ATP-binding</keyword>
<dbReference type="Gene3D" id="3.90.190.20">
    <property type="entry name" value="Mur ligase, C-terminal domain"/>
    <property type="match status" value="1"/>
</dbReference>
<evidence type="ECO:0000256" key="8">
    <source>
        <dbReference type="ARBA" id="ARBA00022840"/>
    </source>
</evidence>
<accession>A0A9D1JV93</accession>
<dbReference type="HAMAP" id="MF_00046">
    <property type="entry name" value="MurC"/>
    <property type="match status" value="1"/>
</dbReference>
<dbReference type="SUPFAM" id="SSF51984">
    <property type="entry name" value="MurCD N-terminal domain"/>
    <property type="match status" value="1"/>
</dbReference>
<dbReference type="Pfam" id="PF01225">
    <property type="entry name" value="Mur_ligase"/>
    <property type="match status" value="1"/>
</dbReference>
<dbReference type="GO" id="GO:0008360">
    <property type="term" value="P:regulation of cell shape"/>
    <property type="evidence" value="ECO:0007669"/>
    <property type="project" value="UniProtKB-KW"/>
</dbReference>
<organism evidence="18 19">
    <name type="scientific">Candidatus Scatomorpha merdipullorum</name>
    <dbReference type="NCBI Taxonomy" id="2840927"/>
    <lineage>
        <taxon>Bacteria</taxon>
        <taxon>Bacillati</taxon>
        <taxon>Bacillota</taxon>
        <taxon>Clostridia</taxon>
        <taxon>Eubacteriales</taxon>
        <taxon>Candidatus Scatomorpha</taxon>
    </lineage>
</organism>
<dbReference type="Gene3D" id="3.40.1190.10">
    <property type="entry name" value="Mur-like, catalytic domain"/>
    <property type="match status" value="1"/>
</dbReference>
<protein>
    <recommendedName>
        <fullName evidence="3 14">UDP-N-acetylmuramate--L-alanine ligase</fullName>
        <ecNumber evidence="3 14">6.3.2.8</ecNumber>
    </recommendedName>
    <alternativeName>
        <fullName evidence="14">UDP-N-acetylmuramoyl-L-alanine synthetase</fullName>
    </alternativeName>
</protein>
<evidence type="ECO:0000256" key="1">
    <source>
        <dbReference type="ARBA" id="ARBA00004496"/>
    </source>
</evidence>
<feature type="domain" description="Mur ligase C-terminal" evidence="16">
    <location>
        <begin position="319"/>
        <end position="444"/>
    </location>
</feature>
<dbReference type="GO" id="GO:0071555">
    <property type="term" value="P:cell wall organization"/>
    <property type="evidence" value="ECO:0007669"/>
    <property type="project" value="UniProtKB-KW"/>
</dbReference>
<keyword evidence="12 14" id="KW-0961">Cell wall biogenesis/degradation</keyword>
<dbReference type="Pfam" id="PF02875">
    <property type="entry name" value="Mur_ligase_C"/>
    <property type="match status" value="1"/>
</dbReference>
<dbReference type="GO" id="GO:0051301">
    <property type="term" value="P:cell division"/>
    <property type="evidence" value="ECO:0007669"/>
    <property type="project" value="UniProtKB-KW"/>
</dbReference>
<evidence type="ECO:0000256" key="5">
    <source>
        <dbReference type="ARBA" id="ARBA00022598"/>
    </source>
</evidence>
<evidence type="ECO:0000313" key="19">
    <source>
        <dbReference type="Proteomes" id="UP000824001"/>
    </source>
</evidence>
<dbReference type="InterPro" id="IPR036565">
    <property type="entry name" value="Mur-like_cat_sf"/>
</dbReference>
<comment type="function">
    <text evidence="14">Cell wall formation.</text>
</comment>